<evidence type="ECO:0000256" key="2">
    <source>
        <dbReference type="SAM" id="MobiDB-lite"/>
    </source>
</evidence>
<name>A0AAD3HTK4_9CHLO</name>
<gene>
    <name evidence="3" type="ORF">Agub_g15036</name>
</gene>
<comment type="caution">
    <text evidence="3">The sequence shown here is derived from an EMBL/GenBank/DDBJ whole genome shotgun (WGS) entry which is preliminary data.</text>
</comment>
<proteinExistence type="predicted"/>
<feature type="coiled-coil region" evidence="1">
    <location>
        <begin position="340"/>
        <end position="374"/>
    </location>
</feature>
<accession>A0AAD3HTK4</accession>
<dbReference type="EMBL" id="BMAR01000064">
    <property type="protein sequence ID" value="GFR52461.1"/>
    <property type="molecule type" value="Genomic_DNA"/>
</dbReference>
<evidence type="ECO:0000313" key="3">
    <source>
        <dbReference type="EMBL" id="GFR52461.1"/>
    </source>
</evidence>
<evidence type="ECO:0000313" key="4">
    <source>
        <dbReference type="Proteomes" id="UP001054857"/>
    </source>
</evidence>
<feature type="region of interest" description="Disordered" evidence="2">
    <location>
        <begin position="47"/>
        <end position="110"/>
    </location>
</feature>
<feature type="non-terminal residue" evidence="3">
    <location>
        <position position="413"/>
    </location>
</feature>
<dbReference type="Proteomes" id="UP001054857">
    <property type="component" value="Unassembled WGS sequence"/>
</dbReference>
<evidence type="ECO:0000256" key="1">
    <source>
        <dbReference type="SAM" id="Coils"/>
    </source>
</evidence>
<feature type="compositionally biased region" description="Low complexity" evidence="2">
    <location>
        <begin position="85"/>
        <end position="110"/>
    </location>
</feature>
<reference evidence="3 4" key="1">
    <citation type="journal article" date="2021" name="Sci. Rep.">
        <title>Genome sequencing of the multicellular alga Astrephomene provides insights into convergent evolution of germ-soma differentiation.</title>
        <authorList>
            <person name="Yamashita S."/>
            <person name="Yamamoto K."/>
            <person name="Matsuzaki R."/>
            <person name="Suzuki S."/>
            <person name="Yamaguchi H."/>
            <person name="Hirooka S."/>
            <person name="Minakuchi Y."/>
            <person name="Miyagishima S."/>
            <person name="Kawachi M."/>
            <person name="Toyoda A."/>
            <person name="Nozaki H."/>
        </authorList>
    </citation>
    <scope>NUCLEOTIDE SEQUENCE [LARGE SCALE GENOMIC DNA]</scope>
    <source>
        <strain evidence="3 4">NIES-4017</strain>
    </source>
</reference>
<keyword evidence="4" id="KW-1185">Reference proteome</keyword>
<protein>
    <submittedName>
        <fullName evidence="3">Uncharacterized protein</fullName>
    </submittedName>
</protein>
<sequence>GGALPSIDELMARLRDKSQLQLQNAERDLCMVLNALAARLAATARKVSAMATKRAAQEAAGALPSPSKKTPGEEQRPQKRAKKQTGATTTAAAAAVEDGEAAAGAEEAKGGDAAAAEGEAAVPAFRYNASGKSAAELAEDGQRMLREVAEMLETSWAVGENGIEAAEGAAAAGEGEGAAAAAAGEGGDMEIQAADASIRAWRLVQAHTSQLLADLLTAQPELVTAARPAAPTAAAAAAATSTAAAATSTAAAATSTAAAATSTAAAATSTAAAATSTAAAATSTAAAATSTAAAATSTAAAATSTAAAATSTAAADVITAAASRASELRAYVASREADVRSTADRELQRAQERRDRVKSTIERLEKELTEAYDTAVRQGMPAGFVSEPKGWLEALYGRLEAARQLEAKQREEQ</sequence>
<organism evidence="3 4">
    <name type="scientific">Astrephomene gubernaculifera</name>
    <dbReference type="NCBI Taxonomy" id="47775"/>
    <lineage>
        <taxon>Eukaryota</taxon>
        <taxon>Viridiplantae</taxon>
        <taxon>Chlorophyta</taxon>
        <taxon>core chlorophytes</taxon>
        <taxon>Chlorophyceae</taxon>
        <taxon>CS clade</taxon>
        <taxon>Chlamydomonadales</taxon>
        <taxon>Astrephomenaceae</taxon>
        <taxon>Astrephomene</taxon>
    </lineage>
</organism>
<keyword evidence="1" id="KW-0175">Coiled coil</keyword>
<dbReference type="AlphaFoldDB" id="A0AAD3HTK4"/>
<feature type="non-terminal residue" evidence="3">
    <location>
        <position position="1"/>
    </location>
</feature>